<dbReference type="Proteomes" id="UP000639338">
    <property type="component" value="Unassembled WGS sequence"/>
</dbReference>
<feature type="binding site" evidence="13">
    <location>
        <position position="249"/>
    </location>
    <ligand>
        <name>Zn(2+)</name>
        <dbReference type="ChEBI" id="CHEBI:29105"/>
        <label>2</label>
    </ligand>
</feature>
<evidence type="ECO:0000256" key="4">
    <source>
        <dbReference type="ARBA" id="ARBA00022723"/>
    </source>
</evidence>
<evidence type="ECO:0000313" key="17">
    <source>
        <dbReference type="Proteomes" id="UP000639338"/>
    </source>
</evidence>
<dbReference type="PIRSF" id="PIRSF000948">
    <property type="entry name" value="Sphingomy_PDE"/>
    <property type="match status" value="1"/>
</dbReference>
<dbReference type="EC" id="3.1.4.12" evidence="12"/>
<keyword evidence="7 13" id="KW-0862">Zinc</keyword>
<name>A0A834XRR1_APHGI</name>
<evidence type="ECO:0000256" key="9">
    <source>
        <dbReference type="ARBA" id="ARBA00023180"/>
    </source>
</evidence>
<evidence type="ECO:0000256" key="10">
    <source>
        <dbReference type="ARBA" id="ARBA00023295"/>
    </source>
</evidence>
<evidence type="ECO:0000256" key="3">
    <source>
        <dbReference type="ARBA" id="ARBA00022525"/>
    </source>
</evidence>
<gene>
    <name evidence="16" type="ORF">HCN44_002879</name>
</gene>
<feature type="disulfide bond" evidence="14">
    <location>
        <begin position="191"/>
        <end position="196"/>
    </location>
</feature>
<dbReference type="GO" id="GO:0046513">
    <property type="term" value="P:ceramide biosynthetic process"/>
    <property type="evidence" value="ECO:0007669"/>
    <property type="project" value="TreeGrafter"/>
</dbReference>
<protein>
    <recommendedName>
        <fullName evidence="12">Sphingomyelin phosphodiesterase</fullName>
        <ecNumber evidence="12">3.1.4.12</ecNumber>
    </recommendedName>
</protein>
<dbReference type="GO" id="GO:0006685">
    <property type="term" value="P:sphingomyelin catabolic process"/>
    <property type="evidence" value="ECO:0007669"/>
    <property type="project" value="UniProtKB-UniRule"/>
</dbReference>
<feature type="binding site" evidence="13">
    <location>
        <position position="399"/>
    </location>
    <ligand>
        <name>Zn(2+)</name>
        <dbReference type="ChEBI" id="CHEBI:29105"/>
        <label>2</label>
    </ligand>
</feature>
<proteinExistence type="inferred from homology"/>
<dbReference type="InterPro" id="IPR029052">
    <property type="entry name" value="Metallo-depent_PP-like"/>
</dbReference>
<evidence type="ECO:0000256" key="7">
    <source>
        <dbReference type="ARBA" id="ARBA00022833"/>
    </source>
</evidence>
<evidence type="ECO:0000256" key="14">
    <source>
        <dbReference type="PIRSR" id="PIRSR000948-2"/>
    </source>
</evidence>
<comment type="similarity">
    <text evidence="2 12">Belongs to the acid sphingomyelinase family.</text>
</comment>
<comment type="function">
    <text evidence="12">Converts sphingomyelin to ceramide.</text>
</comment>
<comment type="caution">
    <text evidence="16">The sequence shown here is derived from an EMBL/GenBank/DDBJ whole genome shotgun (WGS) entry which is preliminary data.</text>
</comment>
<feature type="binding site" evidence="13">
    <location>
        <position position="435"/>
    </location>
    <ligand>
        <name>Zn(2+)</name>
        <dbReference type="ChEBI" id="CHEBI:29105"/>
        <label>1</label>
    </ligand>
</feature>
<feature type="domain" description="Saposin B-type" evidence="15">
    <location>
        <begin position="55"/>
        <end position="141"/>
    </location>
</feature>
<evidence type="ECO:0000313" key="16">
    <source>
        <dbReference type="EMBL" id="KAF7991317.1"/>
    </source>
</evidence>
<dbReference type="PROSITE" id="PS50015">
    <property type="entry name" value="SAP_B"/>
    <property type="match status" value="1"/>
</dbReference>
<feature type="binding site" evidence="13">
    <location>
        <position position="178"/>
    </location>
    <ligand>
        <name>Zn(2+)</name>
        <dbReference type="ChEBI" id="CHEBI:29105"/>
        <label>1</label>
    </ligand>
</feature>
<dbReference type="Gene3D" id="3.60.21.10">
    <property type="match status" value="1"/>
</dbReference>
<reference evidence="16 17" key="1">
    <citation type="submission" date="2020-08" db="EMBL/GenBank/DDBJ databases">
        <title>Aphidius gifuensis genome sequencing and assembly.</title>
        <authorList>
            <person name="Du Z."/>
        </authorList>
    </citation>
    <scope>NUCLEOTIDE SEQUENCE [LARGE SCALE GENOMIC DNA]</scope>
    <source>
        <strain evidence="16">YNYX2018</strain>
        <tissue evidence="16">Adults</tissue>
    </source>
</reference>
<dbReference type="InterPro" id="IPR011160">
    <property type="entry name" value="Sphingomy_PDE"/>
</dbReference>
<keyword evidence="9" id="KW-0325">Glycoprotein</keyword>
<dbReference type="GO" id="GO:0016020">
    <property type="term" value="C:membrane"/>
    <property type="evidence" value="ECO:0007669"/>
    <property type="project" value="GOC"/>
</dbReference>
<dbReference type="GO" id="GO:0046872">
    <property type="term" value="F:metal ion binding"/>
    <property type="evidence" value="ECO:0007669"/>
    <property type="project" value="UniProtKB-KW"/>
</dbReference>
<dbReference type="CDD" id="cd00842">
    <property type="entry name" value="MPP_ASMase"/>
    <property type="match status" value="1"/>
</dbReference>
<evidence type="ECO:0000256" key="5">
    <source>
        <dbReference type="ARBA" id="ARBA00022729"/>
    </source>
</evidence>
<organism evidence="16 17">
    <name type="scientific">Aphidius gifuensis</name>
    <name type="common">Parasitoid wasp</name>
    <dbReference type="NCBI Taxonomy" id="684658"/>
    <lineage>
        <taxon>Eukaryota</taxon>
        <taxon>Metazoa</taxon>
        <taxon>Ecdysozoa</taxon>
        <taxon>Arthropoda</taxon>
        <taxon>Hexapoda</taxon>
        <taxon>Insecta</taxon>
        <taxon>Pterygota</taxon>
        <taxon>Neoptera</taxon>
        <taxon>Endopterygota</taxon>
        <taxon>Hymenoptera</taxon>
        <taxon>Apocrita</taxon>
        <taxon>Ichneumonoidea</taxon>
        <taxon>Braconidae</taxon>
        <taxon>Aphidiinae</taxon>
        <taxon>Aphidius</taxon>
    </lineage>
</organism>
<feature type="binding site" evidence="13">
    <location>
        <position position="433"/>
    </location>
    <ligand>
        <name>Zn(2+)</name>
        <dbReference type="ChEBI" id="CHEBI:29105"/>
        <label>2</label>
    </ligand>
</feature>
<feature type="disulfide bond" evidence="14">
    <location>
        <begin position="557"/>
        <end position="561"/>
    </location>
</feature>
<dbReference type="InterPro" id="IPR008139">
    <property type="entry name" value="SaposinB_dom"/>
</dbReference>
<dbReference type="PANTHER" id="PTHR10340:SF29">
    <property type="entry name" value="SPHINGOMYELIN PHOSPHODIESTERASE"/>
    <property type="match status" value="1"/>
</dbReference>
<feature type="binding site" evidence="13">
    <location>
        <position position="249"/>
    </location>
    <ligand>
        <name>Zn(2+)</name>
        <dbReference type="ChEBI" id="CHEBI:29105"/>
        <label>1</label>
    </ligand>
</feature>
<dbReference type="AlphaFoldDB" id="A0A834XRR1"/>
<feature type="disulfide bond" evidence="14">
    <location>
        <begin position="90"/>
        <end position="101"/>
    </location>
</feature>
<dbReference type="GO" id="GO:0016798">
    <property type="term" value="F:hydrolase activity, acting on glycosyl bonds"/>
    <property type="evidence" value="ECO:0007669"/>
    <property type="project" value="UniProtKB-KW"/>
</dbReference>
<evidence type="ECO:0000256" key="1">
    <source>
        <dbReference type="ARBA" id="ARBA00004613"/>
    </source>
</evidence>
<evidence type="ECO:0000256" key="8">
    <source>
        <dbReference type="ARBA" id="ARBA00023157"/>
    </source>
</evidence>
<dbReference type="EMBL" id="JACMRX010000004">
    <property type="protein sequence ID" value="KAF7991317.1"/>
    <property type="molecule type" value="Genomic_DNA"/>
</dbReference>
<comment type="cofactor">
    <cofactor evidence="13">
        <name>Zn(2+)</name>
        <dbReference type="ChEBI" id="CHEBI:29105"/>
    </cofactor>
    <text evidence="13">Binds 2 Zn(2+) ions per subunit.</text>
</comment>
<keyword evidence="3" id="KW-0964">Secreted</keyword>
<dbReference type="InterPro" id="IPR041805">
    <property type="entry name" value="ASMase/PPN1_MPP"/>
</dbReference>
<evidence type="ECO:0000259" key="15">
    <source>
        <dbReference type="PROSITE" id="PS50015"/>
    </source>
</evidence>
<evidence type="ECO:0000256" key="2">
    <source>
        <dbReference type="ARBA" id="ARBA00008234"/>
    </source>
</evidence>
<keyword evidence="5" id="KW-0732">Signal</keyword>
<accession>A0A834XRR1</accession>
<keyword evidence="17" id="KW-1185">Reference proteome</keyword>
<feature type="disulfide bond" evidence="14">
    <location>
        <begin position="197"/>
        <end position="220"/>
    </location>
</feature>
<comment type="catalytic activity">
    <reaction evidence="11">
        <text>a sphingomyelin + H2O = phosphocholine + an N-acylsphing-4-enine + H(+)</text>
        <dbReference type="Rhea" id="RHEA:19253"/>
        <dbReference type="ChEBI" id="CHEBI:15377"/>
        <dbReference type="ChEBI" id="CHEBI:15378"/>
        <dbReference type="ChEBI" id="CHEBI:17636"/>
        <dbReference type="ChEBI" id="CHEBI:52639"/>
        <dbReference type="ChEBI" id="CHEBI:295975"/>
        <dbReference type="EC" id="3.1.4.12"/>
    </reaction>
    <physiologicalReaction direction="left-to-right" evidence="11">
        <dbReference type="Rhea" id="RHEA:19254"/>
    </physiologicalReaction>
</comment>
<feature type="binding site" evidence="13">
    <location>
        <position position="176"/>
    </location>
    <ligand>
        <name>Zn(2+)</name>
        <dbReference type="ChEBI" id="CHEBI:29105"/>
        <label>1</label>
    </ligand>
</feature>
<dbReference type="Pfam" id="PF00149">
    <property type="entry name" value="Metallophos"/>
    <property type="match status" value="1"/>
</dbReference>
<feature type="binding site" evidence="13">
    <location>
        <position position="289"/>
    </location>
    <ligand>
        <name>Zn(2+)</name>
        <dbReference type="ChEBI" id="CHEBI:29105"/>
        <label>2</label>
    </ligand>
</feature>
<dbReference type="InterPro" id="IPR004843">
    <property type="entry name" value="Calcineurin-like_PHP"/>
</dbReference>
<dbReference type="SUPFAM" id="SSF56300">
    <property type="entry name" value="Metallo-dependent phosphatases"/>
    <property type="match status" value="1"/>
</dbReference>
<keyword evidence="4 13" id="KW-0479">Metal-binding</keyword>
<sequence>MVDDEVNCTLISNEIENWATIGIKTKRFNNIMNDLSLPSSWQKIDWTNFVDGIKSTLLCTICKSVAKSIINLHRTGVPDDKLKKTITELCVILNIQSEAVCQGVVSLNLPIFLYIIDHDSTINHNDICGLVLQNQDCTGTIALQRYEWSINVDKNNKRFVNKKLSKQRYKILQVTDIHYDPLYEANGSADCNEPTCCRKGQYHINDQPILAGYWGDFNNCDSPWHAVTDALDNMASQHKDIDYVYFTGDIIDHGIWQTSRQGNTESLIKTFNKIIDTFNDTPVYPILGNHEPHPLNLFSPDSIVADELSTKWLYKLMADTWINAGWLPESTRQTIQRGGYYTVVPRNGLRVIALNNNIAYILNWWLIYEPEDPNGQLKWLNDVLREAEDRGEAVHLLAHVPSGSIQIQHTWSREYNKIINRFSHIIAAQFNGHTHNDELNLIFNDDKQVINVAWNGGSITPYAFLNSNYKVYTVNADSFAIENFDNWMYNLTEANLTPNKSPNWFKSYSFKEEYNLQDLSYESLNNWLLNMTKNVTLQQQYRRNFHKNASPELDKYCDEECLRKIVCQIVTGKSDDDPNCEYFKNL</sequence>
<dbReference type="OrthoDB" id="282973at2759"/>
<dbReference type="PANTHER" id="PTHR10340">
    <property type="entry name" value="SPHINGOMYELIN PHOSPHODIESTERASE"/>
    <property type="match status" value="1"/>
</dbReference>
<evidence type="ECO:0000256" key="12">
    <source>
        <dbReference type="PIRNR" id="PIRNR000948"/>
    </source>
</evidence>
<comment type="subcellular location">
    <subcellularLocation>
        <location evidence="1">Secreted</location>
    </subcellularLocation>
</comment>
<dbReference type="InterPro" id="IPR011001">
    <property type="entry name" value="Saposin-like"/>
</dbReference>
<dbReference type="SMART" id="SM00741">
    <property type="entry name" value="SapB"/>
    <property type="match status" value="1"/>
</dbReference>
<dbReference type="GO" id="GO:0005615">
    <property type="term" value="C:extracellular space"/>
    <property type="evidence" value="ECO:0007669"/>
    <property type="project" value="TreeGrafter"/>
</dbReference>
<keyword evidence="10 12" id="KW-0326">Glycosidase</keyword>
<keyword evidence="6 12" id="KW-0378">Hydrolase</keyword>
<dbReference type="GO" id="GO:0005764">
    <property type="term" value="C:lysosome"/>
    <property type="evidence" value="ECO:0007669"/>
    <property type="project" value="TreeGrafter"/>
</dbReference>
<dbReference type="GO" id="GO:0061750">
    <property type="term" value="F:acid sphingomyelin phosphodiesterase activity"/>
    <property type="evidence" value="ECO:0007669"/>
    <property type="project" value="TreeGrafter"/>
</dbReference>
<keyword evidence="8 14" id="KW-1015">Disulfide bond</keyword>
<evidence type="ECO:0000256" key="13">
    <source>
        <dbReference type="PIRSR" id="PIRSR000948-1"/>
    </source>
</evidence>
<evidence type="ECO:0000256" key="11">
    <source>
        <dbReference type="ARBA" id="ARBA00047268"/>
    </source>
</evidence>
<feature type="disulfide bond" evidence="14">
    <location>
        <begin position="59"/>
        <end position="137"/>
    </location>
</feature>
<dbReference type="SUPFAM" id="SSF47862">
    <property type="entry name" value="Saposin"/>
    <property type="match status" value="1"/>
</dbReference>
<evidence type="ECO:0000256" key="6">
    <source>
        <dbReference type="ARBA" id="ARBA00022801"/>
    </source>
</evidence>